<evidence type="ECO:0000313" key="2">
    <source>
        <dbReference type="EMBL" id="KAK3934240.1"/>
    </source>
</evidence>
<feature type="region of interest" description="Disordered" evidence="1">
    <location>
        <begin position="1"/>
        <end position="26"/>
    </location>
</feature>
<feature type="compositionally biased region" description="Acidic residues" evidence="1">
    <location>
        <begin position="54"/>
        <end position="65"/>
    </location>
</feature>
<organism evidence="2 3">
    <name type="scientific">Diplogelasinospora grovesii</name>
    <dbReference type="NCBI Taxonomy" id="303347"/>
    <lineage>
        <taxon>Eukaryota</taxon>
        <taxon>Fungi</taxon>
        <taxon>Dikarya</taxon>
        <taxon>Ascomycota</taxon>
        <taxon>Pezizomycotina</taxon>
        <taxon>Sordariomycetes</taxon>
        <taxon>Sordariomycetidae</taxon>
        <taxon>Sordariales</taxon>
        <taxon>Diplogelasinosporaceae</taxon>
        <taxon>Diplogelasinospora</taxon>
    </lineage>
</organism>
<proteinExistence type="predicted"/>
<name>A0AAN6MVJ2_9PEZI</name>
<evidence type="ECO:0000256" key="1">
    <source>
        <dbReference type="SAM" id="MobiDB-lite"/>
    </source>
</evidence>
<protein>
    <submittedName>
        <fullName evidence="2">Uncharacterized protein</fullName>
    </submittedName>
</protein>
<dbReference type="EMBL" id="MU854012">
    <property type="protein sequence ID" value="KAK3934240.1"/>
    <property type="molecule type" value="Genomic_DNA"/>
</dbReference>
<feature type="compositionally biased region" description="Basic and acidic residues" evidence="1">
    <location>
        <begin position="16"/>
        <end position="26"/>
    </location>
</feature>
<feature type="compositionally biased region" description="Basic and acidic residues" evidence="1">
    <location>
        <begin position="66"/>
        <end position="81"/>
    </location>
</feature>
<feature type="region of interest" description="Disordered" evidence="1">
    <location>
        <begin position="54"/>
        <end position="139"/>
    </location>
</feature>
<evidence type="ECO:0000313" key="3">
    <source>
        <dbReference type="Proteomes" id="UP001303473"/>
    </source>
</evidence>
<feature type="compositionally biased region" description="Acidic residues" evidence="1">
    <location>
        <begin position="83"/>
        <end position="104"/>
    </location>
</feature>
<keyword evidence="3" id="KW-1185">Reference proteome</keyword>
<comment type="caution">
    <text evidence="2">The sequence shown here is derived from an EMBL/GenBank/DDBJ whole genome shotgun (WGS) entry which is preliminary data.</text>
</comment>
<dbReference type="Proteomes" id="UP001303473">
    <property type="component" value="Unassembled WGS sequence"/>
</dbReference>
<reference evidence="3" key="1">
    <citation type="journal article" date="2023" name="Mol. Phylogenet. Evol.">
        <title>Genome-scale phylogeny and comparative genomics of the fungal order Sordariales.</title>
        <authorList>
            <person name="Hensen N."/>
            <person name="Bonometti L."/>
            <person name="Westerberg I."/>
            <person name="Brannstrom I.O."/>
            <person name="Guillou S."/>
            <person name="Cros-Aarteil S."/>
            <person name="Calhoun S."/>
            <person name="Haridas S."/>
            <person name="Kuo A."/>
            <person name="Mondo S."/>
            <person name="Pangilinan J."/>
            <person name="Riley R."/>
            <person name="LaButti K."/>
            <person name="Andreopoulos B."/>
            <person name="Lipzen A."/>
            <person name="Chen C."/>
            <person name="Yan M."/>
            <person name="Daum C."/>
            <person name="Ng V."/>
            <person name="Clum A."/>
            <person name="Steindorff A."/>
            <person name="Ohm R.A."/>
            <person name="Martin F."/>
            <person name="Silar P."/>
            <person name="Natvig D.O."/>
            <person name="Lalanne C."/>
            <person name="Gautier V."/>
            <person name="Ament-Velasquez S.L."/>
            <person name="Kruys A."/>
            <person name="Hutchinson M.I."/>
            <person name="Powell A.J."/>
            <person name="Barry K."/>
            <person name="Miller A.N."/>
            <person name="Grigoriev I.V."/>
            <person name="Debuchy R."/>
            <person name="Gladieux P."/>
            <person name="Hiltunen Thoren M."/>
            <person name="Johannesson H."/>
        </authorList>
    </citation>
    <scope>NUCLEOTIDE SEQUENCE [LARGE SCALE GENOMIC DNA]</scope>
    <source>
        <strain evidence="3">CBS 340.73</strain>
    </source>
</reference>
<dbReference type="AlphaFoldDB" id="A0AAN6MVJ2"/>
<sequence>MDKFAKQANPLRARASRVEKSRRAYRDSRTLPSWYYRVHAISFKEKREVYADDFDEDLSEAEEDKEQERDDVKQFEEKQDCECGGDDPDCDCQFEDDNDIDKDDESERSYDGSDADYYYELKEEREERKQEKLRERKEKERVREMERTKEEEVRAAYRSLKKAKKERKMAPVGPLEGQSFKLFCSDHVDHFYSDLYAPKRVEFYHLDDANNPRLDKQKPSGEADMLYGDVYLDCDANCDFGPFRPPKRASRKAFKVKSCDGKYELSFKFIGNGYLKLRISREMVFMNPYSASPRAPLPAAPEMFEFVGIWSNWEKEKAERREKMAEARRSPSPRETWFEMNHPMGSWKSGYF</sequence>
<accession>A0AAN6MVJ2</accession>
<feature type="compositionally biased region" description="Basic and acidic residues" evidence="1">
    <location>
        <begin position="119"/>
        <end position="139"/>
    </location>
</feature>
<gene>
    <name evidence="2" type="ORF">QBC46DRAFT_400360</name>
</gene>